<evidence type="ECO:0000313" key="1">
    <source>
        <dbReference type="EMBL" id="KAL3085958.1"/>
    </source>
</evidence>
<evidence type="ECO:0000313" key="2">
    <source>
        <dbReference type="Proteomes" id="UP001620645"/>
    </source>
</evidence>
<dbReference type="AlphaFoldDB" id="A0ABD2J6G6"/>
<dbReference type="EMBL" id="JBICCN010000219">
    <property type="protein sequence ID" value="KAL3085958.1"/>
    <property type="molecule type" value="Genomic_DNA"/>
</dbReference>
<keyword evidence="2" id="KW-1185">Reference proteome</keyword>
<dbReference type="Gene3D" id="2.20.25.240">
    <property type="match status" value="1"/>
</dbReference>
<sequence length="313" mass="36070">MSADGFIKFWRCENKNSKDLKCKGRLHTNLNDVVLKQVTEHVCGANPARVEAQRVVTGIKRRAIETAEPPSTLRSIALQNVGTPVLSEVPQKTQQNNMIKAVWPAFSPQSMSLDFEIGLMNAVREEFPNCNLRCCFFHLVRNFKKKMAEQNLIQRYNNDPNFAEMARCITSLAFVPLGTLTEAIVALDHHIPAELDPVFDWFMTNYTGSWNLHERTVHEQDRTNNFAEAAHRRLQRAFSCHHPSVWRFIDIIRQEQKKIDADYALFVAGHDPPPKCKKYREADERILTLTQNYNPLNIIEFLIGVSRNYQMNS</sequence>
<proteinExistence type="predicted"/>
<reference evidence="1 2" key="1">
    <citation type="submission" date="2024-10" db="EMBL/GenBank/DDBJ databases">
        <authorList>
            <person name="Kim D."/>
        </authorList>
    </citation>
    <scope>NUCLEOTIDE SEQUENCE [LARGE SCALE GENOMIC DNA]</scope>
    <source>
        <strain evidence="1">Taebaek</strain>
    </source>
</reference>
<accession>A0ABD2J6G6</accession>
<organism evidence="1 2">
    <name type="scientific">Heterodera schachtii</name>
    <name type="common">Sugarbeet cyst nematode worm</name>
    <name type="synonym">Tylenchus schachtii</name>
    <dbReference type="NCBI Taxonomy" id="97005"/>
    <lineage>
        <taxon>Eukaryota</taxon>
        <taxon>Metazoa</taxon>
        <taxon>Ecdysozoa</taxon>
        <taxon>Nematoda</taxon>
        <taxon>Chromadorea</taxon>
        <taxon>Rhabditida</taxon>
        <taxon>Tylenchina</taxon>
        <taxon>Tylenchomorpha</taxon>
        <taxon>Tylenchoidea</taxon>
        <taxon>Heteroderidae</taxon>
        <taxon>Heteroderinae</taxon>
        <taxon>Heterodera</taxon>
    </lineage>
</organism>
<dbReference type="Proteomes" id="UP001620645">
    <property type="component" value="Unassembled WGS sequence"/>
</dbReference>
<protein>
    <recommendedName>
        <fullName evidence="3">MULE transposase domain-containing protein</fullName>
    </recommendedName>
</protein>
<name>A0ABD2J6G6_HETSC</name>
<gene>
    <name evidence="1" type="ORF">niasHS_009000</name>
</gene>
<comment type="caution">
    <text evidence="1">The sequence shown here is derived from an EMBL/GenBank/DDBJ whole genome shotgun (WGS) entry which is preliminary data.</text>
</comment>
<evidence type="ECO:0008006" key="3">
    <source>
        <dbReference type="Google" id="ProtNLM"/>
    </source>
</evidence>